<keyword evidence="3" id="KW-1185">Reference proteome</keyword>
<name>W4MAL3_9BACT</name>
<dbReference type="Proteomes" id="UP000019140">
    <property type="component" value="Unassembled WGS sequence"/>
</dbReference>
<proteinExistence type="predicted"/>
<dbReference type="GO" id="GO:0050485">
    <property type="term" value="F:oxidoreductase activity, acting on X-H and Y-H to form an X-Y bond, with a disulfide as acceptor"/>
    <property type="evidence" value="ECO:0007669"/>
    <property type="project" value="InterPro"/>
</dbReference>
<sequence>MPRLESLSEVQRQMLLGFPCLEQATTPWQPLPQLLSQSTVALVTSAGLHVRGDKPFMTNPKGGDTSYRAIPSITKASDIVQSHTSIGFDHTAIYQDLNVTFPLDRLHELAARGVIGRVAPTAYSFMGALRDPRPLLNDTGPEVAERLKADGVDVVLLTPT</sequence>
<keyword evidence="1" id="KW-0560">Oxidoreductase</keyword>
<evidence type="ECO:0008006" key="4">
    <source>
        <dbReference type="Google" id="ProtNLM"/>
    </source>
</evidence>
<dbReference type="AlphaFoldDB" id="W4MAL3"/>
<dbReference type="EMBL" id="AZHX01000567">
    <property type="protein sequence ID" value="ETX06946.1"/>
    <property type="molecule type" value="Genomic_DNA"/>
</dbReference>
<evidence type="ECO:0000256" key="1">
    <source>
        <dbReference type="ARBA" id="ARBA00023002"/>
    </source>
</evidence>
<dbReference type="HOGENOM" id="CLU_130293_0_0_7"/>
<dbReference type="Pfam" id="PF07355">
    <property type="entry name" value="GRDB"/>
    <property type="match status" value="1"/>
</dbReference>
<protein>
    <recommendedName>
        <fullName evidence="4">Selenoprotein B glycine/betaine/sarcosine/D-proline reductase</fullName>
    </recommendedName>
</protein>
<comment type="caution">
    <text evidence="2">The sequence shown here is derived from an EMBL/GenBank/DDBJ whole genome shotgun (WGS) entry which is preliminary data.</text>
</comment>
<accession>W4MAL3</accession>
<gene>
    <name evidence="2" type="ORF">ETSY2_14095</name>
</gene>
<reference evidence="2 3" key="1">
    <citation type="journal article" date="2014" name="Nature">
        <title>An environmental bacterial taxon with a large and distinct metabolic repertoire.</title>
        <authorList>
            <person name="Wilson M.C."/>
            <person name="Mori T."/>
            <person name="Ruckert C."/>
            <person name="Uria A.R."/>
            <person name="Helf M.J."/>
            <person name="Takada K."/>
            <person name="Gernert C."/>
            <person name="Steffens U.A."/>
            <person name="Heycke N."/>
            <person name="Schmitt S."/>
            <person name="Rinke C."/>
            <person name="Helfrich E.J."/>
            <person name="Brachmann A.O."/>
            <person name="Gurgui C."/>
            <person name="Wakimoto T."/>
            <person name="Kracht M."/>
            <person name="Crusemann M."/>
            <person name="Hentschel U."/>
            <person name="Abe I."/>
            <person name="Matsunaga S."/>
            <person name="Kalinowski J."/>
            <person name="Takeyama H."/>
            <person name="Piel J."/>
        </authorList>
    </citation>
    <scope>NUCLEOTIDE SEQUENCE [LARGE SCALE GENOMIC DNA]</scope>
    <source>
        <strain evidence="3">TSY2</strain>
    </source>
</reference>
<dbReference type="InterPro" id="IPR010187">
    <property type="entry name" value="Various_sel_PB"/>
</dbReference>
<organism evidence="2 3">
    <name type="scientific">Candidatus Entotheonella gemina</name>
    <dbReference type="NCBI Taxonomy" id="1429439"/>
    <lineage>
        <taxon>Bacteria</taxon>
        <taxon>Pseudomonadati</taxon>
        <taxon>Nitrospinota/Tectimicrobiota group</taxon>
        <taxon>Candidatus Tectimicrobiota</taxon>
        <taxon>Candidatus Entotheonellia</taxon>
        <taxon>Candidatus Entotheonellales</taxon>
        <taxon>Candidatus Entotheonellaceae</taxon>
        <taxon>Candidatus Entotheonella</taxon>
    </lineage>
</organism>
<evidence type="ECO:0000313" key="3">
    <source>
        <dbReference type="Proteomes" id="UP000019140"/>
    </source>
</evidence>
<evidence type="ECO:0000313" key="2">
    <source>
        <dbReference type="EMBL" id="ETX06946.1"/>
    </source>
</evidence>